<feature type="region of interest" description="Disordered" evidence="1">
    <location>
        <begin position="146"/>
        <end position="170"/>
    </location>
</feature>
<dbReference type="InParanoid" id="G7E6L6"/>
<keyword evidence="3" id="KW-1185">Reference proteome</keyword>
<proteinExistence type="predicted"/>
<dbReference type="EMBL" id="BABT02000153">
    <property type="protein sequence ID" value="GAA98476.1"/>
    <property type="molecule type" value="Genomic_DNA"/>
</dbReference>
<dbReference type="RefSeq" id="XP_014567701.1">
    <property type="nucleotide sequence ID" value="XM_014712215.1"/>
</dbReference>
<sequence>MSVWLSPQFARFYGGAVAQGSVVDLRVLSVADGEACTLSRLMPFERNVASSSVDEVTAAAAASNAPSSTVTVTVTVTTITVPGSSLDRRPWTSDQQLDQLEQQGYFKDRHHERGLYYIRWPPNHARATERPILLVSYVPQPPTDLSDPTLLGSLDYPPELKPSADRAHDDTPLDQLRIAPGSFHDNPDFINVVHAIVSGAIYEDEVMKVRAEMAAEGWLHLLDERNPPPLNRAGEPDDIIATTLVQQGKLVRESYEPMPSYRVHTRDGFLTLPESLHKSVLHGIRVARSIIADAKTDSG</sequence>
<dbReference type="AlphaFoldDB" id="G7E6L6"/>
<dbReference type="STRING" id="764103.G7E6L6"/>
<dbReference type="HOGENOM" id="CLU_930941_0_0_1"/>
<evidence type="ECO:0000256" key="1">
    <source>
        <dbReference type="SAM" id="MobiDB-lite"/>
    </source>
</evidence>
<evidence type="ECO:0000313" key="2">
    <source>
        <dbReference type="EMBL" id="GAA98476.1"/>
    </source>
</evidence>
<dbReference type="eggNOG" id="ENOG502RAB2">
    <property type="taxonomic scope" value="Eukaryota"/>
</dbReference>
<reference evidence="2 3" key="1">
    <citation type="journal article" date="2011" name="J. Gen. Appl. Microbiol.">
        <title>Draft genome sequencing of the enigmatic basidiomycete Mixia osmundae.</title>
        <authorList>
            <person name="Nishida H."/>
            <person name="Nagatsuka Y."/>
            <person name="Sugiyama J."/>
        </authorList>
    </citation>
    <scope>NUCLEOTIDE SEQUENCE [LARGE SCALE GENOMIC DNA]</scope>
    <source>
        <strain evidence="3">CBS 9802 / IAM 14324 / JCM 22182 / KY 12970</strain>
    </source>
</reference>
<accession>G7E6L6</accession>
<protein>
    <submittedName>
        <fullName evidence="2">Uncharacterized protein</fullName>
    </submittedName>
</protein>
<gene>
    <name evidence="2" type="primary">Mo05162</name>
    <name evidence="2" type="ORF">E5Q_05162</name>
</gene>
<dbReference type="PANTHER" id="PTHR37331:SF1">
    <property type="entry name" value="YALI0F11671P"/>
    <property type="match status" value="1"/>
</dbReference>
<reference evidence="2 3" key="2">
    <citation type="journal article" date="2012" name="Open Biol.">
        <title>Characteristics of nucleosomes and linker DNA regions on the genome of the basidiomycete Mixia osmundae revealed by mono- and dinucleosome mapping.</title>
        <authorList>
            <person name="Nishida H."/>
            <person name="Kondo S."/>
            <person name="Matsumoto T."/>
            <person name="Suzuki Y."/>
            <person name="Yoshikawa H."/>
            <person name="Taylor T.D."/>
            <person name="Sugiyama J."/>
        </authorList>
    </citation>
    <scope>NUCLEOTIDE SEQUENCE [LARGE SCALE GENOMIC DNA]</scope>
    <source>
        <strain evidence="3">CBS 9802 / IAM 14324 / JCM 22182 / KY 12970</strain>
    </source>
</reference>
<dbReference type="OrthoDB" id="5397701at2759"/>
<evidence type="ECO:0000313" key="3">
    <source>
        <dbReference type="Proteomes" id="UP000009131"/>
    </source>
</evidence>
<dbReference type="Proteomes" id="UP000009131">
    <property type="component" value="Unassembled WGS sequence"/>
</dbReference>
<dbReference type="PANTHER" id="PTHR37331">
    <property type="entry name" value="YALI0F11671P"/>
    <property type="match status" value="1"/>
</dbReference>
<organism evidence="2 3">
    <name type="scientific">Mixia osmundae (strain CBS 9802 / IAM 14324 / JCM 22182 / KY 12970)</name>
    <dbReference type="NCBI Taxonomy" id="764103"/>
    <lineage>
        <taxon>Eukaryota</taxon>
        <taxon>Fungi</taxon>
        <taxon>Dikarya</taxon>
        <taxon>Basidiomycota</taxon>
        <taxon>Pucciniomycotina</taxon>
        <taxon>Mixiomycetes</taxon>
        <taxon>Mixiales</taxon>
        <taxon>Mixiaceae</taxon>
        <taxon>Mixia</taxon>
    </lineage>
</organism>
<comment type="caution">
    <text evidence="2">The sequence shown here is derived from an EMBL/GenBank/DDBJ whole genome shotgun (WGS) entry which is preliminary data.</text>
</comment>
<name>G7E6L6_MIXOS</name>